<dbReference type="EMBL" id="LKCN02000001">
    <property type="protein sequence ID" value="RCI16931.1"/>
    <property type="molecule type" value="Genomic_DNA"/>
</dbReference>
<organism evidence="1 2">
    <name type="scientific">Ophiocordyceps polyrhachis-furcata BCC 54312</name>
    <dbReference type="NCBI Taxonomy" id="1330021"/>
    <lineage>
        <taxon>Eukaryota</taxon>
        <taxon>Fungi</taxon>
        <taxon>Dikarya</taxon>
        <taxon>Ascomycota</taxon>
        <taxon>Pezizomycotina</taxon>
        <taxon>Sordariomycetes</taxon>
        <taxon>Hypocreomycetidae</taxon>
        <taxon>Hypocreales</taxon>
        <taxon>Ophiocordycipitaceae</taxon>
        <taxon>Ophiocordyceps</taxon>
    </lineage>
</organism>
<keyword evidence="2" id="KW-1185">Reference proteome</keyword>
<evidence type="ECO:0000313" key="1">
    <source>
        <dbReference type="EMBL" id="RCI16931.1"/>
    </source>
</evidence>
<accession>A0A367LR90</accession>
<reference evidence="1 2" key="1">
    <citation type="journal article" date="2015" name="BMC Genomics">
        <title>Insights from the genome of Ophiocordyceps polyrhachis-furcata to pathogenicity and host specificity in insect fungi.</title>
        <authorList>
            <person name="Wichadakul D."/>
            <person name="Kobmoo N."/>
            <person name="Ingsriswang S."/>
            <person name="Tangphatsornruang S."/>
            <person name="Chantasingh D."/>
            <person name="Luangsa-ard J.J."/>
            <person name="Eurwilaichitr L."/>
        </authorList>
    </citation>
    <scope>NUCLEOTIDE SEQUENCE [LARGE SCALE GENOMIC DNA]</scope>
    <source>
        <strain evidence="1 2">BCC 54312</strain>
    </source>
</reference>
<name>A0A367LR90_9HYPO</name>
<sequence length="60" mass="6938">MQLPNIPEIEGEYGVKIYALNYDLASKVKQLVDSLPKLWEDIGLINLPKERFLRIPLIDN</sequence>
<comment type="caution">
    <text evidence="1">The sequence shown here is derived from an EMBL/GenBank/DDBJ whole genome shotgun (WGS) entry which is preliminary data.</text>
</comment>
<proteinExistence type="predicted"/>
<dbReference type="AlphaFoldDB" id="A0A367LR90"/>
<dbReference type="Proteomes" id="UP000253664">
    <property type="component" value="Unassembled WGS sequence"/>
</dbReference>
<protein>
    <submittedName>
        <fullName evidence="1">Uncharacterized protein</fullName>
    </submittedName>
</protein>
<evidence type="ECO:0000313" key="2">
    <source>
        <dbReference type="Proteomes" id="UP000253664"/>
    </source>
</evidence>
<gene>
    <name evidence="1" type="ORF">L249_2980</name>
</gene>